<proteinExistence type="predicted"/>
<organism evidence="1 2">
    <name type="scientific">Phyllobacterium myrsinacearum</name>
    <dbReference type="NCBI Taxonomy" id="28101"/>
    <lineage>
        <taxon>Bacteria</taxon>
        <taxon>Pseudomonadati</taxon>
        <taxon>Pseudomonadota</taxon>
        <taxon>Alphaproteobacteria</taxon>
        <taxon>Hyphomicrobiales</taxon>
        <taxon>Phyllobacteriaceae</taxon>
        <taxon>Phyllobacterium</taxon>
    </lineage>
</organism>
<dbReference type="OrthoDB" id="5187996at2"/>
<evidence type="ECO:0008006" key="3">
    <source>
        <dbReference type="Google" id="ProtNLM"/>
    </source>
</evidence>
<dbReference type="Proteomes" id="UP000238563">
    <property type="component" value="Unassembled WGS sequence"/>
</dbReference>
<evidence type="ECO:0000313" key="2">
    <source>
        <dbReference type="Proteomes" id="UP000238563"/>
    </source>
</evidence>
<comment type="caution">
    <text evidence="1">The sequence shown here is derived from an EMBL/GenBank/DDBJ whole genome shotgun (WGS) entry which is preliminary data.</text>
</comment>
<name>A0A2S9JGN7_9HYPH</name>
<accession>A0A2S9JGN7</accession>
<dbReference type="EMBL" id="PVBT01000004">
    <property type="protein sequence ID" value="PRD52150.1"/>
    <property type="molecule type" value="Genomic_DNA"/>
</dbReference>
<evidence type="ECO:0000313" key="1">
    <source>
        <dbReference type="EMBL" id="PRD52150.1"/>
    </source>
</evidence>
<sequence>MFNVTASDLHAYFGFDPERESDLKKLDGLIRSAAPSLKCYFHEGKRAGSAGMRMKMIGYGKFRYSIKSGKSTDWPVIGVALQKNYISVYFSVTIDGHPIVDCYRGKLGEKRSGKNNFSFARFDELKSGEVVKLVVETAKAFNRDPENPVYYREGS</sequence>
<gene>
    <name evidence="1" type="ORF">C5750_14625</name>
</gene>
<protein>
    <recommendedName>
        <fullName evidence="3">DUF1801 domain-containing protein</fullName>
    </recommendedName>
</protein>
<dbReference type="AlphaFoldDB" id="A0A2S9JGN7"/>
<keyword evidence="2" id="KW-1185">Reference proteome</keyword>
<reference evidence="1 2" key="1">
    <citation type="submission" date="2018-02" db="EMBL/GenBank/DDBJ databases">
        <title>The draft genome of Phyllobacterium myrsinacearum DSM5892.</title>
        <authorList>
            <person name="Li L."/>
            <person name="Liu L."/>
            <person name="Zhang X."/>
            <person name="Wang T."/>
        </authorList>
    </citation>
    <scope>NUCLEOTIDE SEQUENCE [LARGE SCALE GENOMIC DNA]</scope>
    <source>
        <strain evidence="1 2">DSM 5892</strain>
    </source>
</reference>
<dbReference type="RefSeq" id="WP_105734660.1">
    <property type="nucleotide sequence ID" value="NZ_PVBT01000004.1"/>
</dbReference>